<dbReference type="Proteomes" id="UP001207116">
    <property type="component" value="Unassembled WGS sequence"/>
</dbReference>
<dbReference type="EMBL" id="JAPFQP010000001">
    <property type="protein sequence ID" value="MCX2718354.1"/>
    <property type="molecule type" value="Genomic_DNA"/>
</dbReference>
<comment type="caution">
    <text evidence="2">The sequence shown here is derived from an EMBL/GenBank/DDBJ whole genome shotgun (WGS) entry which is preliminary data.</text>
</comment>
<dbReference type="PROSITE" id="PS51257">
    <property type="entry name" value="PROKAR_LIPOPROTEIN"/>
    <property type="match status" value="1"/>
</dbReference>
<dbReference type="SUPFAM" id="SSF55797">
    <property type="entry name" value="PR-1-like"/>
    <property type="match status" value="1"/>
</dbReference>
<dbReference type="AlphaFoldDB" id="A0AAE3MJ28"/>
<dbReference type="PANTHER" id="PTHR31157">
    <property type="entry name" value="SCP DOMAIN-CONTAINING PROTEIN"/>
    <property type="match status" value="1"/>
</dbReference>
<dbReference type="Pfam" id="PF00188">
    <property type="entry name" value="CAP"/>
    <property type="match status" value="1"/>
</dbReference>
<sequence>MKLNGLLLAFLLCIVVSCNEESQEETLYEINQNAVQVENALLQAVNEHRISLGFNALEFSAIAYEYANEHNDYMIAKGGLSHDHFSSRASSIAAETNAEYVSENVAKDYPSAQQAFEGWLNSPNHRKTMEGEFTHTAVSVKVDNTGNYYYTQLFYR</sequence>
<organism evidence="2 3">
    <name type="scientific">Lentiprolixibacter aurantiacus</name>
    <dbReference type="NCBI Taxonomy" id="2993939"/>
    <lineage>
        <taxon>Bacteria</taxon>
        <taxon>Pseudomonadati</taxon>
        <taxon>Bacteroidota</taxon>
        <taxon>Flavobacteriia</taxon>
        <taxon>Flavobacteriales</taxon>
        <taxon>Flavobacteriaceae</taxon>
        <taxon>Lentiprolixibacter</taxon>
    </lineage>
</organism>
<evidence type="ECO:0000259" key="1">
    <source>
        <dbReference type="Pfam" id="PF00188"/>
    </source>
</evidence>
<dbReference type="RefSeq" id="WP_266010365.1">
    <property type="nucleotide sequence ID" value="NZ_JAPFQP010000001.1"/>
</dbReference>
<dbReference type="Gene3D" id="3.40.33.10">
    <property type="entry name" value="CAP"/>
    <property type="match status" value="1"/>
</dbReference>
<gene>
    <name evidence="2" type="ORF">OO016_01950</name>
</gene>
<dbReference type="PANTHER" id="PTHR31157:SF1">
    <property type="entry name" value="SCP DOMAIN-CONTAINING PROTEIN"/>
    <property type="match status" value="1"/>
</dbReference>
<accession>A0AAE3MJ28</accession>
<name>A0AAE3MJ28_9FLAO</name>
<dbReference type="CDD" id="cd05379">
    <property type="entry name" value="CAP_bacterial"/>
    <property type="match status" value="1"/>
</dbReference>
<dbReference type="InterPro" id="IPR014044">
    <property type="entry name" value="CAP_dom"/>
</dbReference>
<reference evidence="2" key="1">
    <citation type="submission" date="2022-11" db="EMBL/GenBank/DDBJ databases">
        <title>The characterization of three novel Bacteroidetes species and genomic analysis of their roles in tidal elemental geochemical cycles.</title>
        <authorList>
            <person name="Ma K.-J."/>
        </authorList>
    </citation>
    <scope>NUCLEOTIDE SEQUENCE</scope>
    <source>
        <strain evidence="2">M415</strain>
    </source>
</reference>
<dbReference type="InterPro" id="IPR035940">
    <property type="entry name" value="CAP_sf"/>
</dbReference>
<evidence type="ECO:0000313" key="3">
    <source>
        <dbReference type="Proteomes" id="UP001207116"/>
    </source>
</evidence>
<feature type="domain" description="SCP" evidence="1">
    <location>
        <begin position="42"/>
        <end position="154"/>
    </location>
</feature>
<evidence type="ECO:0000313" key="2">
    <source>
        <dbReference type="EMBL" id="MCX2718354.1"/>
    </source>
</evidence>
<keyword evidence="3" id="KW-1185">Reference proteome</keyword>
<proteinExistence type="predicted"/>
<protein>
    <submittedName>
        <fullName evidence="2">CAP domain-containing protein</fullName>
    </submittedName>
</protein>